<keyword evidence="1" id="KW-0812">Transmembrane</keyword>
<accession>A0A0N5B0G7</accession>
<dbReference type="Proteomes" id="UP000046393">
    <property type="component" value="Unplaced"/>
</dbReference>
<proteinExistence type="predicted"/>
<keyword evidence="2" id="KW-1185">Reference proteome</keyword>
<name>A0A0N5B0G7_9BILA</name>
<protein>
    <submittedName>
        <fullName evidence="3">G_PROTEIN_RECEP_F1_2 domain-containing protein</fullName>
    </submittedName>
</protein>
<keyword evidence="1" id="KW-0472">Membrane</keyword>
<feature type="transmembrane region" description="Helical" evidence="1">
    <location>
        <begin position="34"/>
        <end position="54"/>
    </location>
</feature>
<dbReference type="WBParaSite" id="SMUV_0001076901-mRNA-1">
    <property type="protein sequence ID" value="SMUV_0001076901-mRNA-1"/>
    <property type="gene ID" value="SMUV_0001076901"/>
</dbReference>
<keyword evidence="1" id="KW-1133">Transmembrane helix</keyword>
<sequence length="74" mass="7796">MLSSDLISEASTASTTEAVPIVETETDTIAKVSVILSVGLLLNASALVTIIVILRTRSLRNVMGFYLDAGAKML</sequence>
<evidence type="ECO:0000313" key="2">
    <source>
        <dbReference type="Proteomes" id="UP000046393"/>
    </source>
</evidence>
<organism evidence="2 3">
    <name type="scientific">Syphacia muris</name>
    <dbReference type="NCBI Taxonomy" id="451379"/>
    <lineage>
        <taxon>Eukaryota</taxon>
        <taxon>Metazoa</taxon>
        <taxon>Ecdysozoa</taxon>
        <taxon>Nematoda</taxon>
        <taxon>Chromadorea</taxon>
        <taxon>Rhabditida</taxon>
        <taxon>Spirurina</taxon>
        <taxon>Oxyuridomorpha</taxon>
        <taxon>Oxyuroidea</taxon>
        <taxon>Oxyuridae</taxon>
        <taxon>Syphacia</taxon>
    </lineage>
</organism>
<reference evidence="3" key="1">
    <citation type="submission" date="2017-02" db="UniProtKB">
        <authorList>
            <consortium name="WormBaseParasite"/>
        </authorList>
    </citation>
    <scope>IDENTIFICATION</scope>
</reference>
<dbReference type="AlphaFoldDB" id="A0A0N5B0G7"/>
<evidence type="ECO:0000313" key="3">
    <source>
        <dbReference type="WBParaSite" id="SMUV_0001076901-mRNA-1"/>
    </source>
</evidence>
<evidence type="ECO:0000256" key="1">
    <source>
        <dbReference type="SAM" id="Phobius"/>
    </source>
</evidence>